<dbReference type="InterPro" id="IPR052026">
    <property type="entry name" value="ExeA_AAA_ATPase_DNA-bind"/>
</dbReference>
<dbReference type="GO" id="GO:0016887">
    <property type="term" value="F:ATP hydrolysis activity"/>
    <property type="evidence" value="ECO:0007669"/>
    <property type="project" value="InterPro"/>
</dbReference>
<gene>
    <name evidence="2" type="ORF">Poly21_07450</name>
</gene>
<comment type="caution">
    <text evidence="2">The sequence shown here is derived from an EMBL/GenBank/DDBJ whole genome shotgun (WGS) entry which is preliminary data.</text>
</comment>
<dbReference type="RefSeq" id="WP_146405604.1">
    <property type="nucleotide sequence ID" value="NZ_SJPU01000001.1"/>
</dbReference>
<reference evidence="2 3" key="1">
    <citation type="journal article" date="2020" name="Antonie Van Leeuwenhoek">
        <title>Rhodopirellula heiligendammensis sp. nov., Rhodopirellula pilleata sp. nov., and Rhodopirellula solitaria sp. nov. isolated from natural or artificial marine surfaces in Northern Germany and California, USA, and emended description of the genus Rhodopirellula.</title>
        <authorList>
            <person name="Kallscheuer N."/>
            <person name="Wiegand S."/>
            <person name="Jogler M."/>
            <person name="Boedeker C."/>
            <person name="Peeters S.H."/>
            <person name="Rast P."/>
            <person name="Heuer A."/>
            <person name="Jetten M.S.M."/>
            <person name="Rohde M."/>
            <person name="Jogler C."/>
        </authorList>
    </citation>
    <scope>NUCLEOTIDE SEQUENCE [LARGE SCALE GENOMIC DNA]</scope>
    <source>
        <strain evidence="2 3">Poly21</strain>
    </source>
</reference>
<dbReference type="InterPro" id="IPR027417">
    <property type="entry name" value="P-loop_NTPase"/>
</dbReference>
<dbReference type="InterPro" id="IPR049945">
    <property type="entry name" value="AAA_22"/>
</dbReference>
<dbReference type="OrthoDB" id="254517at2"/>
<name>A0A5C6C4X3_9BACT</name>
<feature type="domain" description="ORC1/DEAH AAA+ ATPase" evidence="1">
    <location>
        <begin position="36"/>
        <end position="157"/>
    </location>
</feature>
<evidence type="ECO:0000313" key="2">
    <source>
        <dbReference type="EMBL" id="TWU18581.1"/>
    </source>
</evidence>
<keyword evidence="3" id="KW-1185">Reference proteome</keyword>
<evidence type="ECO:0000259" key="1">
    <source>
        <dbReference type="Pfam" id="PF13401"/>
    </source>
</evidence>
<dbReference type="EMBL" id="SJPU01000001">
    <property type="protein sequence ID" value="TWU18581.1"/>
    <property type="molecule type" value="Genomic_DNA"/>
</dbReference>
<dbReference type="Pfam" id="PF13401">
    <property type="entry name" value="AAA_22"/>
    <property type="match status" value="1"/>
</dbReference>
<protein>
    <recommendedName>
        <fullName evidence="1">ORC1/DEAH AAA+ ATPase domain-containing protein</fullName>
    </recommendedName>
</protein>
<organism evidence="2 3">
    <name type="scientific">Allorhodopirellula heiligendammensis</name>
    <dbReference type="NCBI Taxonomy" id="2714739"/>
    <lineage>
        <taxon>Bacteria</taxon>
        <taxon>Pseudomonadati</taxon>
        <taxon>Planctomycetota</taxon>
        <taxon>Planctomycetia</taxon>
        <taxon>Pirellulales</taxon>
        <taxon>Pirellulaceae</taxon>
        <taxon>Allorhodopirellula</taxon>
    </lineage>
</organism>
<proteinExistence type="predicted"/>
<dbReference type="AlphaFoldDB" id="A0A5C6C4X3"/>
<dbReference type="Gene3D" id="3.40.50.300">
    <property type="entry name" value="P-loop containing nucleotide triphosphate hydrolases"/>
    <property type="match status" value="1"/>
</dbReference>
<accession>A0A5C6C4X3</accession>
<dbReference type="PANTHER" id="PTHR35894:SF1">
    <property type="entry name" value="PHOSPHORIBULOKINASE _ URIDINE KINASE FAMILY"/>
    <property type="match status" value="1"/>
</dbReference>
<dbReference type="PANTHER" id="PTHR35894">
    <property type="entry name" value="GENERAL SECRETION PATHWAY PROTEIN A-RELATED"/>
    <property type="match status" value="1"/>
</dbReference>
<dbReference type="Proteomes" id="UP000319908">
    <property type="component" value="Unassembled WGS sequence"/>
</dbReference>
<dbReference type="SUPFAM" id="SSF52540">
    <property type="entry name" value="P-loop containing nucleoside triphosphate hydrolases"/>
    <property type="match status" value="1"/>
</dbReference>
<sequence length="267" mass="30292">MIRSYFGLSEDPFTLRDIRLLSHQQEIHDTLRVHSQQGGLCLVVGRPGTGKSVIKESLRVLPDKDYLVATVARTLHTYTNTVKILCEAFKIEFESSAFKCERKLIQQAFALNRSGKMLVTVIDDAHLMEMENLRRLRLLLEDFPKNHNLILVGQVELMASLDLAVNQDIKSRVTYSVITKRLNDDAMREFIEGQLDRIGLAHNTFTTGATELIVRTADGVLRRCRNLCLASMLEAVRSASGTTIDIDVVNRVLLQPHWQKEVDLTDF</sequence>
<evidence type="ECO:0000313" key="3">
    <source>
        <dbReference type="Proteomes" id="UP000319908"/>
    </source>
</evidence>